<feature type="transmembrane region" description="Helical" evidence="1">
    <location>
        <begin position="81"/>
        <end position="101"/>
    </location>
</feature>
<dbReference type="AlphaFoldDB" id="A0A2W4E6N0"/>
<accession>A0A2W4E6N0</accession>
<name>A0A2W4E6N0_9HYPH</name>
<evidence type="ECO:0000313" key="3">
    <source>
        <dbReference type="Proteomes" id="UP000248925"/>
    </source>
</evidence>
<dbReference type="EMBL" id="PCDP01000076">
    <property type="protein sequence ID" value="PZM08043.1"/>
    <property type="molecule type" value="Genomic_DNA"/>
</dbReference>
<feature type="transmembrane region" description="Helical" evidence="1">
    <location>
        <begin position="6"/>
        <end position="24"/>
    </location>
</feature>
<evidence type="ECO:0000313" key="2">
    <source>
        <dbReference type="EMBL" id="PZM08043.1"/>
    </source>
</evidence>
<evidence type="ECO:0000256" key="1">
    <source>
        <dbReference type="SAM" id="Phobius"/>
    </source>
</evidence>
<keyword evidence="1" id="KW-1133">Transmembrane helix</keyword>
<feature type="transmembrane region" description="Helical" evidence="1">
    <location>
        <begin position="36"/>
        <end position="69"/>
    </location>
</feature>
<reference evidence="2 3" key="1">
    <citation type="journal article" date="2018" name="Sci. Rep.">
        <title>Rhizobium tumorigenes sp. nov., a novel plant tumorigenic bacterium isolated from cane gall tumors on thornless blackberry.</title>
        <authorList>
            <person name="Kuzmanovi N."/>
            <person name="Smalla K."/>
            <person name="Gronow S."/>
            <person name="PuBawska J."/>
        </authorList>
    </citation>
    <scope>NUCLEOTIDE SEQUENCE [LARGE SCALE GENOMIC DNA]</scope>
    <source>
        <strain evidence="2 3">CCBAU 85046</strain>
    </source>
</reference>
<keyword evidence="1" id="KW-0472">Membrane</keyword>
<comment type="caution">
    <text evidence="2">The sequence shown here is derived from an EMBL/GenBank/DDBJ whole genome shotgun (WGS) entry which is preliminary data.</text>
</comment>
<keyword evidence="3" id="KW-1185">Reference proteome</keyword>
<sequence>MVVHGKKALMLGTGIASVAIVFVLDLNIPMQGIAPLLYIACLIVFAQVTTQHGTLLLATVICIQILASYGHSHENVGDLPAIFKLALSLGVLFTVCAMISYSKALGSRLASSTVRLVRSEASFMGMFRESETALWLQDFSAVRRYLMALKSEGVTDLLAYERSHPELVSRAISQIRTRAINQSAACQFEGIALNESTFLDLLETIFTQRTHFEDAASTAGALDRRLRMRINFPENTLMFDKVVVSLTDCAASDGLKPLLGLSDHEHGFAKVSNYKIGLLGG</sequence>
<gene>
    <name evidence="2" type="ORF">CPY51_30310</name>
</gene>
<dbReference type="Proteomes" id="UP000248925">
    <property type="component" value="Unassembled WGS sequence"/>
</dbReference>
<organism evidence="2 3">
    <name type="scientific">Rhizobium tubonense</name>
    <dbReference type="NCBI Taxonomy" id="484088"/>
    <lineage>
        <taxon>Bacteria</taxon>
        <taxon>Pseudomonadati</taxon>
        <taxon>Pseudomonadota</taxon>
        <taxon>Alphaproteobacteria</taxon>
        <taxon>Hyphomicrobiales</taxon>
        <taxon>Rhizobiaceae</taxon>
        <taxon>Rhizobium/Agrobacterium group</taxon>
        <taxon>Rhizobium</taxon>
    </lineage>
</organism>
<protein>
    <submittedName>
        <fullName evidence="2">Uncharacterized protein</fullName>
    </submittedName>
</protein>
<keyword evidence="1" id="KW-0812">Transmembrane</keyword>
<proteinExistence type="predicted"/>